<dbReference type="SMART" id="SM00349">
    <property type="entry name" value="KRAB"/>
    <property type="match status" value="1"/>
</dbReference>
<dbReference type="EMBL" id="JAATJV010205562">
    <property type="protein sequence ID" value="MBZ3873467.1"/>
    <property type="molecule type" value="Genomic_DNA"/>
</dbReference>
<evidence type="ECO:0000256" key="1">
    <source>
        <dbReference type="SAM" id="MobiDB-lite"/>
    </source>
</evidence>
<comment type="caution">
    <text evidence="3">The sequence shown here is derived from an EMBL/GenBank/DDBJ whole genome shotgun (WGS) entry which is preliminary data.</text>
</comment>
<reference evidence="3" key="1">
    <citation type="submission" date="2020-03" db="EMBL/GenBank/DDBJ databases">
        <title>Studies in the Genomics of Life Span.</title>
        <authorList>
            <person name="Glass D."/>
        </authorList>
    </citation>
    <scope>NUCLEOTIDE SEQUENCE</scope>
    <source>
        <strain evidence="3">SUZIE</strain>
        <tissue evidence="3">Muscle</tissue>
    </source>
</reference>
<feature type="compositionally biased region" description="Basic and acidic residues" evidence="1">
    <location>
        <begin position="80"/>
        <end position="107"/>
    </location>
</feature>
<organism evidence="3 4">
    <name type="scientific">Sciurus carolinensis</name>
    <name type="common">Eastern gray squirrel</name>
    <dbReference type="NCBI Taxonomy" id="30640"/>
    <lineage>
        <taxon>Eukaryota</taxon>
        <taxon>Metazoa</taxon>
        <taxon>Chordata</taxon>
        <taxon>Craniata</taxon>
        <taxon>Vertebrata</taxon>
        <taxon>Euteleostomi</taxon>
        <taxon>Mammalia</taxon>
        <taxon>Eutheria</taxon>
        <taxon>Euarchontoglires</taxon>
        <taxon>Glires</taxon>
        <taxon>Rodentia</taxon>
        <taxon>Sciuromorpha</taxon>
        <taxon>Sciuridae</taxon>
        <taxon>Sciurinae</taxon>
        <taxon>Sciurini</taxon>
        <taxon>Sciurus</taxon>
    </lineage>
</organism>
<evidence type="ECO:0000313" key="3">
    <source>
        <dbReference type="EMBL" id="MBZ3873467.1"/>
    </source>
</evidence>
<dbReference type="Gene3D" id="6.10.140.140">
    <property type="match status" value="1"/>
</dbReference>
<dbReference type="PANTHER" id="PTHR23232:SF120">
    <property type="entry name" value="ZINC FINGER PROTEIN 783"/>
    <property type="match status" value="1"/>
</dbReference>
<dbReference type="Proteomes" id="UP001166674">
    <property type="component" value="Unassembled WGS sequence"/>
</dbReference>
<name>A0AA41SVZ1_SCICA</name>
<gene>
    <name evidence="3" type="ORF">SUZIE_123085</name>
</gene>
<evidence type="ECO:0000313" key="4">
    <source>
        <dbReference type="Proteomes" id="UP001166674"/>
    </source>
</evidence>
<dbReference type="GO" id="GO:0006355">
    <property type="term" value="P:regulation of DNA-templated transcription"/>
    <property type="evidence" value="ECO:0007669"/>
    <property type="project" value="InterPro"/>
</dbReference>
<dbReference type="SUPFAM" id="SSF109640">
    <property type="entry name" value="KRAB domain (Kruppel-associated box)"/>
    <property type="match status" value="1"/>
</dbReference>
<dbReference type="PANTHER" id="PTHR23232">
    <property type="entry name" value="KRAB DOMAIN C2H2 ZINC FINGER"/>
    <property type="match status" value="1"/>
</dbReference>
<dbReference type="CDD" id="cd07765">
    <property type="entry name" value="KRAB_A-box"/>
    <property type="match status" value="1"/>
</dbReference>
<dbReference type="InterPro" id="IPR050169">
    <property type="entry name" value="Krueppel_C2H2_ZnF"/>
</dbReference>
<feature type="domain" description="KRAB" evidence="2">
    <location>
        <begin position="28"/>
        <end position="99"/>
    </location>
</feature>
<evidence type="ECO:0000259" key="2">
    <source>
        <dbReference type="PROSITE" id="PS50805"/>
    </source>
</evidence>
<proteinExistence type="predicted"/>
<sequence length="145" mass="16746">MENLLHNRNFWILRLLSSSKEQVPKVPVTLDDVAVYFSQPEWGKLEDWQKELYKHVMKGNYGTLVSLDYAISKPDILTRIERGEEPCPEDQQGKEKGNEEEAARPSRLDAGLPPYPEQVPGPSTMPRRSQKKDRPLNISKMKKQE</sequence>
<keyword evidence="4" id="KW-1185">Reference proteome</keyword>
<protein>
    <submittedName>
        <fullName evidence="3">Protein ZNF783</fullName>
    </submittedName>
</protein>
<dbReference type="AlphaFoldDB" id="A0AA41SVZ1"/>
<dbReference type="PROSITE" id="PS50805">
    <property type="entry name" value="KRAB"/>
    <property type="match status" value="1"/>
</dbReference>
<dbReference type="Pfam" id="PF01352">
    <property type="entry name" value="KRAB"/>
    <property type="match status" value="1"/>
</dbReference>
<dbReference type="InterPro" id="IPR001909">
    <property type="entry name" value="KRAB"/>
</dbReference>
<feature type="region of interest" description="Disordered" evidence="1">
    <location>
        <begin position="80"/>
        <end position="145"/>
    </location>
</feature>
<dbReference type="InterPro" id="IPR036051">
    <property type="entry name" value="KRAB_dom_sf"/>
</dbReference>
<accession>A0AA41SVZ1</accession>